<evidence type="ECO:0000313" key="1">
    <source>
        <dbReference type="EMBL" id="CDW49517.1"/>
    </source>
</evidence>
<proteinExistence type="predicted"/>
<reference evidence="1" key="1">
    <citation type="submission" date="2014-05" db="EMBL/GenBank/DDBJ databases">
        <authorList>
            <person name="Chronopoulou M."/>
        </authorList>
    </citation>
    <scope>NUCLEOTIDE SEQUENCE</scope>
    <source>
        <tissue evidence="1">Whole organism</tissue>
    </source>
</reference>
<name>A0A0K2VH49_LEPSM</name>
<sequence length="29" mass="3197">MIKQISDLCTTIARPALLGHKIVYLNVGK</sequence>
<organism evidence="1">
    <name type="scientific">Lepeophtheirus salmonis</name>
    <name type="common">Salmon louse</name>
    <name type="synonym">Caligus salmonis</name>
    <dbReference type="NCBI Taxonomy" id="72036"/>
    <lineage>
        <taxon>Eukaryota</taxon>
        <taxon>Metazoa</taxon>
        <taxon>Ecdysozoa</taxon>
        <taxon>Arthropoda</taxon>
        <taxon>Crustacea</taxon>
        <taxon>Multicrustacea</taxon>
        <taxon>Hexanauplia</taxon>
        <taxon>Copepoda</taxon>
        <taxon>Siphonostomatoida</taxon>
        <taxon>Caligidae</taxon>
        <taxon>Lepeophtheirus</taxon>
    </lineage>
</organism>
<dbReference type="EMBL" id="HACA01032156">
    <property type="protein sequence ID" value="CDW49517.1"/>
    <property type="molecule type" value="Transcribed_RNA"/>
</dbReference>
<protein>
    <submittedName>
        <fullName evidence="1">Uncharacterized protein</fullName>
    </submittedName>
</protein>
<dbReference type="AlphaFoldDB" id="A0A0K2VH49"/>
<accession>A0A0K2VH49</accession>